<evidence type="ECO:0000313" key="2">
    <source>
        <dbReference type="EMBL" id="EHM49929.1"/>
    </source>
</evidence>
<evidence type="ECO:0000256" key="1">
    <source>
        <dbReference type="SAM" id="MobiDB-lite"/>
    </source>
</evidence>
<proteinExistence type="predicted"/>
<sequence length="62" mass="6780">MTSFAAHAAGVPIPPSRPVRPSHRCRRSVNVGQVRGGMFSRVVPPMLAYKEEIVVVQINPID</sequence>
<dbReference type="EMBL" id="AGCM01000189">
    <property type="protein sequence ID" value="EHM49929.1"/>
    <property type="molecule type" value="Genomic_DNA"/>
</dbReference>
<feature type="region of interest" description="Disordered" evidence="1">
    <location>
        <begin position="1"/>
        <end position="24"/>
    </location>
</feature>
<comment type="caution">
    <text evidence="2">The sequence shown here is derived from an EMBL/GenBank/DDBJ whole genome shotgun (WGS) entry which is preliminary data.</text>
</comment>
<dbReference type="Proteomes" id="UP000004750">
    <property type="component" value="Unassembled WGS sequence"/>
</dbReference>
<dbReference type="AlphaFoldDB" id="G9ZJF1"/>
<evidence type="ECO:0000313" key="3">
    <source>
        <dbReference type="Proteomes" id="UP000004750"/>
    </source>
</evidence>
<accession>G9ZJF1</accession>
<dbReference type="HOGENOM" id="CLU_2895725_0_0_6"/>
<organism evidence="2 3">
    <name type="scientific">Cardiobacterium valvarum F0432</name>
    <dbReference type="NCBI Taxonomy" id="797473"/>
    <lineage>
        <taxon>Bacteria</taxon>
        <taxon>Pseudomonadati</taxon>
        <taxon>Pseudomonadota</taxon>
        <taxon>Gammaproteobacteria</taxon>
        <taxon>Cardiobacteriales</taxon>
        <taxon>Cardiobacteriaceae</taxon>
        <taxon>Cardiobacterium</taxon>
    </lineage>
</organism>
<gene>
    <name evidence="2" type="ORF">HMPREF9080_02920</name>
</gene>
<reference evidence="2 3" key="1">
    <citation type="submission" date="2011-08" db="EMBL/GenBank/DDBJ databases">
        <authorList>
            <person name="Weinstock G."/>
            <person name="Sodergren E."/>
            <person name="Clifton S."/>
            <person name="Fulton L."/>
            <person name="Fulton B."/>
            <person name="Courtney L."/>
            <person name="Fronick C."/>
            <person name="Harrison M."/>
            <person name="Strong C."/>
            <person name="Farmer C."/>
            <person name="Delahaunty K."/>
            <person name="Markovic C."/>
            <person name="Hall O."/>
            <person name="Minx P."/>
            <person name="Tomlinson C."/>
            <person name="Mitreva M."/>
            <person name="Hou S."/>
            <person name="Chen J."/>
            <person name="Wollam A."/>
            <person name="Pepin K.H."/>
            <person name="Johnson M."/>
            <person name="Bhonagiri V."/>
            <person name="Zhang X."/>
            <person name="Suruliraj S."/>
            <person name="Warren W."/>
            <person name="Chinwalla A."/>
            <person name="Mardis E.R."/>
            <person name="Wilson R.K."/>
        </authorList>
    </citation>
    <scope>NUCLEOTIDE SEQUENCE [LARGE SCALE GENOMIC DNA]</scope>
    <source>
        <strain evidence="2 3">F0432</strain>
    </source>
</reference>
<protein>
    <submittedName>
        <fullName evidence="2">Uncharacterized protein</fullName>
    </submittedName>
</protein>
<name>G9ZJF1_9GAMM</name>